<evidence type="ECO:0000313" key="2">
    <source>
        <dbReference type="Proteomes" id="UP001152519"/>
    </source>
</evidence>
<accession>A0A9W4E2C0</accession>
<proteinExistence type="predicted"/>
<dbReference type="EMBL" id="CAJSLV010000092">
    <property type="protein sequence ID" value="CAG6397819.1"/>
    <property type="molecule type" value="Genomic_DNA"/>
</dbReference>
<dbReference type="RefSeq" id="WP_251498532.1">
    <property type="nucleotide sequence ID" value="NZ_CAJSLV010000092.1"/>
</dbReference>
<evidence type="ECO:0008006" key="3">
    <source>
        <dbReference type="Google" id="ProtNLM"/>
    </source>
</evidence>
<protein>
    <recommendedName>
        <fullName evidence="3">SUKH-4 immunity protein</fullName>
    </recommendedName>
</protein>
<sequence length="187" mass="21365">MSTLTREMLESVFAPEELLTAPQSILGPVANADAAEVLSTLGIPHWENPWFDMDDKIGTRLEPITDWDWRLPDRYEHIPPGADHWIGLGLVPYDDLAFDPATGEVFCLPDDAEIYRINSSLRAFVHFHYLLKSTKPEWDFNGSRTADPEMLRLRLREAMAEVDRSALEIPDSCWPRLLDHIVNPEVL</sequence>
<organism evidence="1 2">
    <name type="scientific">Actinacidiphila cocklensis</name>
    <dbReference type="NCBI Taxonomy" id="887465"/>
    <lineage>
        <taxon>Bacteria</taxon>
        <taxon>Bacillati</taxon>
        <taxon>Actinomycetota</taxon>
        <taxon>Actinomycetes</taxon>
        <taxon>Kitasatosporales</taxon>
        <taxon>Streptomycetaceae</taxon>
        <taxon>Actinacidiphila</taxon>
    </lineage>
</organism>
<dbReference type="InterPro" id="IPR025851">
    <property type="entry name" value="SUKH-4"/>
</dbReference>
<reference evidence="1" key="1">
    <citation type="submission" date="2021-05" db="EMBL/GenBank/DDBJ databases">
        <authorList>
            <person name="Arsene-Ploetze F."/>
        </authorList>
    </citation>
    <scope>NUCLEOTIDE SEQUENCE</scope>
    <source>
        <strain evidence="1">DSM 42138</strain>
    </source>
</reference>
<gene>
    <name evidence="1" type="ORF">SCOCK_60152</name>
</gene>
<name>A0A9W4E2C0_9ACTN</name>
<dbReference type="AlphaFoldDB" id="A0A9W4E2C0"/>
<dbReference type="Proteomes" id="UP001152519">
    <property type="component" value="Unassembled WGS sequence"/>
</dbReference>
<dbReference type="Pfam" id="PF14435">
    <property type="entry name" value="SUKH-4"/>
    <property type="match status" value="1"/>
</dbReference>
<evidence type="ECO:0000313" key="1">
    <source>
        <dbReference type="EMBL" id="CAG6397819.1"/>
    </source>
</evidence>
<keyword evidence="2" id="KW-1185">Reference proteome</keyword>
<comment type="caution">
    <text evidence="1">The sequence shown here is derived from an EMBL/GenBank/DDBJ whole genome shotgun (WGS) entry which is preliminary data.</text>
</comment>